<protein>
    <recommendedName>
        <fullName evidence="4">60S ribosomal protein L29</fullName>
    </recommendedName>
</protein>
<dbReference type="STRING" id="595528.A0A0D2X195"/>
<evidence type="ECO:0000313" key="6">
    <source>
        <dbReference type="Proteomes" id="UP000008743"/>
    </source>
</evidence>
<dbReference type="GO" id="GO:0022625">
    <property type="term" value="C:cytosolic large ribosomal subunit"/>
    <property type="evidence" value="ECO:0007669"/>
    <property type="project" value="TreeGrafter"/>
</dbReference>
<evidence type="ECO:0000256" key="2">
    <source>
        <dbReference type="ARBA" id="ARBA00022980"/>
    </source>
</evidence>
<name>A0A0D2X195_CAPO3</name>
<keyword evidence="6" id="KW-1185">Reference proteome</keyword>
<dbReference type="PhylomeDB" id="A0A0D2X195"/>
<accession>A0A0D2X195</accession>
<evidence type="ECO:0000256" key="1">
    <source>
        <dbReference type="ARBA" id="ARBA00010247"/>
    </source>
</evidence>
<dbReference type="Proteomes" id="UP000008743">
    <property type="component" value="Unassembled WGS sequence"/>
</dbReference>
<dbReference type="OrthoDB" id="996720at2759"/>
<proteinExistence type="inferred from homology"/>
<evidence type="ECO:0000313" key="5">
    <source>
        <dbReference type="EMBL" id="KJE90419.1"/>
    </source>
</evidence>
<dbReference type="PANTHER" id="PTHR12884">
    <property type="entry name" value="60S RIBOSOMAL PROTEIN L29"/>
    <property type="match status" value="1"/>
</dbReference>
<dbReference type="Pfam" id="PF01779">
    <property type="entry name" value="Ribosomal_L29e"/>
    <property type="match status" value="1"/>
</dbReference>
<keyword evidence="3 4" id="KW-0687">Ribonucleoprotein</keyword>
<sequence>MLRRTSVSFVAHRNPAAIGANCLSLSLFGVKAHRNGIKKPKSNKYPSLRGVDPKFLRNMRFAKKHNVLHAGDKKQE</sequence>
<dbReference type="InterPro" id="IPR002673">
    <property type="entry name" value="Ribosomal_eL29"/>
</dbReference>
<reference evidence="6" key="1">
    <citation type="submission" date="2011-02" db="EMBL/GenBank/DDBJ databases">
        <title>The Genome Sequence of Capsaspora owczarzaki ATCC 30864.</title>
        <authorList>
            <person name="Russ C."/>
            <person name="Cuomo C."/>
            <person name="Burger G."/>
            <person name="Gray M.W."/>
            <person name="Holland P.W.H."/>
            <person name="King N."/>
            <person name="Lang F.B.F."/>
            <person name="Roger A.J."/>
            <person name="Ruiz-Trillo I."/>
            <person name="Young S.K."/>
            <person name="Zeng Q."/>
            <person name="Gargeya S."/>
            <person name="Alvarado L."/>
            <person name="Berlin A."/>
            <person name="Chapman S.B."/>
            <person name="Chen Z."/>
            <person name="Freedman E."/>
            <person name="Gellesch M."/>
            <person name="Goldberg J."/>
            <person name="Griggs A."/>
            <person name="Gujja S."/>
            <person name="Heilman E."/>
            <person name="Heiman D."/>
            <person name="Howarth C."/>
            <person name="Mehta T."/>
            <person name="Neiman D."/>
            <person name="Pearson M."/>
            <person name="Roberts A."/>
            <person name="Saif S."/>
            <person name="Shea T."/>
            <person name="Shenoy N."/>
            <person name="Sisk P."/>
            <person name="Stolte C."/>
            <person name="Sykes S."/>
            <person name="White J."/>
            <person name="Yandava C."/>
            <person name="Haas B."/>
            <person name="Nusbaum C."/>
            <person name="Birren B."/>
        </authorList>
    </citation>
    <scope>NUCLEOTIDE SEQUENCE</scope>
    <source>
        <strain evidence="6">ATCC 30864</strain>
    </source>
</reference>
<gene>
    <name evidence="5" type="ORF">CAOG_001734</name>
</gene>
<keyword evidence="2 4" id="KW-0689">Ribosomal protein</keyword>
<organism evidence="5 6">
    <name type="scientific">Capsaspora owczarzaki (strain ATCC 30864)</name>
    <dbReference type="NCBI Taxonomy" id="595528"/>
    <lineage>
        <taxon>Eukaryota</taxon>
        <taxon>Filasterea</taxon>
        <taxon>Capsaspora</taxon>
    </lineage>
</organism>
<comment type="similarity">
    <text evidence="1 4">Belongs to the eukaryotic ribosomal protein eL29 family.</text>
</comment>
<dbReference type="PANTHER" id="PTHR12884:SF0">
    <property type="entry name" value="60S RIBOSOMAL PROTEIN L29"/>
    <property type="match status" value="1"/>
</dbReference>
<evidence type="ECO:0000256" key="3">
    <source>
        <dbReference type="ARBA" id="ARBA00023274"/>
    </source>
</evidence>
<dbReference type="EMBL" id="KE346361">
    <property type="protein sequence ID" value="KJE90419.1"/>
    <property type="molecule type" value="Genomic_DNA"/>
</dbReference>
<evidence type="ECO:0000256" key="4">
    <source>
        <dbReference type="RuleBase" id="RU364026"/>
    </source>
</evidence>
<dbReference type="GO" id="GO:0003735">
    <property type="term" value="F:structural constituent of ribosome"/>
    <property type="evidence" value="ECO:0007669"/>
    <property type="project" value="UniProtKB-UniRule"/>
</dbReference>
<dbReference type="Gene3D" id="6.10.140.1730">
    <property type="match status" value="1"/>
</dbReference>
<dbReference type="AlphaFoldDB" id="A0A0D2X195"/>
<dbReference type="GO" id="GO:0002181">
    <property type="term" value="P:cytoplasmic translation"/>
    <property type="evidence" value="ECO:0007669"/>
    <property type="project" value="TreeGrafter"/>
</dbReference>
<dbReference type="eggNOG" id="KOG3504">
    <property type="taxonomic scope" value="Eukaryota"/>
</dbReference>
<dbReference type="InParanoid" id="A0A0D2X195"/>